<name>A0AAV2I628_LYMST</name>
<comment type="similarity">
    <text evidence="1">Belongs to the PstS family.</text>
</comment>
<dbReference type="Proteomes" id="UP001497497">
    <property type="component" value="Unassembled WGS sequence"/>
</dbReference>
<gene>
    <name evidence="4" type="ORF">GSLYS_00015570001</name>
</gene>
<comment type="caution">
    <text evidence="4">The sequence shown here is derived from an EMBL/GenBank/DDBJ whole genome shotgun (WGS) entry which is preliminary data.</text>
</comment>
<evidence type="ECO:0000313" key="4">
    <source>
        <dbReference type="EMBL" id="CAL1541964.1"/>
    </source>
</evidence>
<feature type="transmembrane region" description="Helical" evidence="2">
    <location>
        <begin position="249"/>
        <end position="273"/>
    </location>
</feature>
<dbReference type="PANTHER" id="PTHR42996:SF1">
    <property type="entry name" value="PHOSPHATE-BINDING PROTEIN PSTS"/>
    <property type="match status" value="1"/>
</dbReference>
<dbReference type="InterPro" id="IPR050962">
    <property type="entry name" value="Phosphate-bind_PstS"/>
</dbReference>
<proteinExistence type="inferred from homology"/>
<dbReference type="AlphaFoldDB" id="A0AAV2I628"/>
<keyword evidence="2" id="KW-0472">Membrane</keyword>
<sequence>MFNGTFTLWSEPSIQAINPNCQLPNQTIIVVARQASSGTTSIFTSALAAFDGRWKATKGTFSVGVDNITYQPIKWDANVVRYFGPTNRDVAGLIRSIRYTVGFLSVGEAQVELVDYAALGNMNNRFILPTASSLLEAINSKVHEATLTPDLVNAQLPNAYPLSSYTYFAFYKTQTRDCTLAMELVRYIQWLITDPAAKNDAESVGFSTLSVGMGSRVVKEVLEHVTCKGQLVMDMVQADVEEVTVDKSWLVPVAVTVPVFLLVVGLMAVYIIFQRLKLNTMINMDDWNIPIEDIVFYYDEKMQLASVSGKSRFLRQKSVRSLKSIGEISEGPELLSQILQWPG</sequence>
<keyword evidence="5" id="KW-1185">Reference proteome</keyword>
<evidence type="ECO:0000256" key="1">
    <source>
        <dbReference type="ARBA" id="ARBA00008725"/>
    </source>
</evidence>
<dbReference type="InterPro" id="IPR024370">
    <property type="entry name" value="PBP_domain"/>
</dbReference>
<feature type="non-terminal residue" evidence="4">
    <location>
        <position position="343"/>
    </location>
</feature>
<evidence type="ECO:0000313" key="5">
    <source>
        <dbReference type="Proteomes" id="UP001497497"/>
    </source>
</evidence>
<accession>A0AAV2I628</accession>
<dbReference type="Pfam" id="PF12849">
    <property type="entry name" value="PBP_like_2"/>
    <property type="match status" value="1"/>
</dbReference>
<evidence type="ECO:0000256" key="2">
    <source>
        <dbReference type="SAM" id="Phobius"/>
    </source>
</evidence>
<keyword evidence="2" id="KW-1133">Transmembrane helix</keyword>
<dbReference type="PANTHER" id="PTHR42996">
    <property type="entry name" value="PHOSPHATE-BINDING PROTEIN PSTS"/>
    <property type="match status" value="1"/>
</dbReference>
<dbReference type="SUPFAM" id="SSF53850">
    <property type="entry name" value="Periplasmic binding protein-like II"/>
    <property type="match status" value="1"/>
</dbReference>
<evidence type="ECO:0000259" key="3">
    <source>
        <dbReference type="Pfam" id="PF12849"/>
    </source>
</evidence>
<dbReference type="Gene3D" id="3.40.190.10">
    <property type="entry name" value="Periplasmic binding protein-like II"/>
    <property type="match status" value="1"/>
</dbReference>
<feature type="domain" description="PBP" evidence="3">
    <location>
        <begin position="2"/>
        <end position="193"/>
    </location>
</feature>
<organism evidence="4 5">
    <name type="scientific">Lymnaea stagnalis</name>
    <name type="common">Great pond snail</name>
    <name type="synonym">Helix stagnalis</name>
    <dbReference type="NCBI Taxonomy" id="6523"/>
    <lineage>
        <taxon>Eukaryota</taxon>
        <taxon>Metazoa</taxon>
        <taxon>Spiralia</taxon>
        <taxon>Lophotrochozoa</taxon>
        <taxon>Mollusca</taxon>
        <taxon>Gastropoda</taxon>
        <taxon>Heterobranchia</taxon>
        <taxon>Euthyneura</taxon>
        <taxon>Panpulmonata</taxon>
        <taxon>Hygrophila</taxon>
        <taxon>Lymnaeoidea</taxon>
        <taxon>Lymnaeidae</taxon>
        <taxon>Lymnaea</taxon>
    </lineage>
</organism>
<reference evidence="4 5" key="1">
    <citation type="submission" date="2024-04" db="EMBL/GenBank/DDBJ databases">
        <authorList>
            <consortium name="Genoscope - CEA"/>
            <person name="William W."/>
        </authorList>
    </citation>
    <scope>NUCLEOTIDE SEQUENCE [LARGE SCALE GENOMIC DNA]</scope>
</reference>
<protein>
    <recommendedName>
        <fullName evidence="3">PBP domain-containing protein</fullName>
    </recommendedName>
</protein>
<dbReference type="EMBL" id="CAXITT010000462">
    <property type="protein sequence ID" value="CAL1541964.1"/>
    <property type="molecule type" value="Genomic_DNA"/>
</dbReference>
<keyword evidence="2" id="KW-0812">Transmembrane</keyword>